<dbReference type="AlphaFoldDB" id="A0A9W8Q327"/>
<dbReference type="EMBL" id="JAJHUN010000011">
    <property type="protein sequence ID" value="KAJ4145068.1"/>
    <property type="molecule type" value="Genomic_DNA"/>
</dbReference>
<proteinExistence type="predicted"/>
<dbReference type="Proteomes" id="UP001144673">
    <property type="component" value="Chromosome 2"/>
</dbReference>
<keyword evidence="2" id="KW-1185">Reference proteome</keyword>
<evidence type="ECO:0000313" key="1">
    <source>
        <dbReference type="EMBL" id="KAJ4145068.1"/>
    </source>
</evidence>
<name>A0A9W8Q327_AKAMU</name>
<organism evidence="1 2">
    <name type="scientific">Akanthomyces muscarius</name>
    <name type="common">Entomopathogenic fungus</name>
    <name type="synonym">Lecanicillium muscarium</name>
    <dbReference type="NCBI Taxonomy" id="2231603"/>
    <lineage>
        <taxon>Eukaryota</taxon>
        <taxon>Fungi</taxon>
        <taxon>Dikarya</taxon>
        <taxon>Ascomycota</taxon>
        <taxon>Pezizomycotina</taxon>
        <taxon>Sordariomycetes</taxon>
        <taxon>Hypocreomycetidae</taxon>
        <taxon>Hypocreales</taxon>
        <taxon>Cordycipitaceae</taxon>
        <taxon>Akanthomyces</taxon>
    </lineage>
</organism>
<accession>A0A9W8Q327</accession>
<comment type="caution">
    <text evidence="1">The sequence shown here is derived from an EMBL/GenBank/DDBJ whole genome shotgun (WGS) entry which is preliminary data.</text>
</comment>
<sequence>MDQTRWFWAVIGTAFPSGHPISDVFEIQPANSVAAFIEAQKLKKDPEAFAIKAVDILDCPADLASSR</sequence>
<evidence type="ECO:0000313" key="2">
    <source>
        <dbReference type="Proteomes" id="UP001144673"/>
    </source>
</evidence>
<protein>
    <submittedName>
        <fullName evidence="1">Uncharacterized protein</fullName>
    </submittedName>
</protein>
<dbReference type="GeneID" id="80891088"/>
<reference evidence="1" key="1">
    <citation type="journal article" date="2023" name="Access Microbiol">
        <title>De-novo genome assembly for Akanthomyces muscarius, a biocontrol agent of insect agricultural pests.</title>
        <authorList>
            <person name="Erdos Z."/>
            <person name="Studholme D.J."/>
            <person name="Raymond B."/>
            <person name="Sharma M."/>
        </authorList>
    </citation>
    <scope>NUCLEOTIDE SEQUENCE</scope>
    <source>
        <strain evidence="1">Ve6</strain>
    </source>
</reference>
<dbReference type="RefSeq" id="XP_056048738.1">
    <property type="nucleotide sequence ID" value="XM_056195073.1"/>
</dbReference>
<dbReference type="KEGG" id="amus:LMH87_003929"/>
<gene>
    <name evidence="1" type="ORF">LMH87_003929</name>
</gene>